<dbReference type="PANTHER" id="PTHR15892">
    <property type="entry name" value="MITOCHONDRIAL RIBOSOMAL PROTEIN L30"/>
    <property type="match status" value="1"/>
</dbReference>
<evidence type="ECO:0000256" key="4">
    <source>
        <dbReference type="ARBA" id="ARBA00023274"/>
    </source>
</evidence>
<evidence type="ECO:0000256" key="2">
    <source>
        <dbReference type="ARBA" id="ARBA00011838"/>
    </source>
</evidence>
<dbReference type="RefSeq" id="WP_328597830.1">
    <property type="nucleotide sequence ID" value="NZ_VUMT01000013.1"/>
</dbReference>
<evidence type="ECO:0000256" key="5">
    <source>
        <dbReference type="HAMAP-Rule" id="MF_01371"/>
    </source>
</evidence>
<keyword evidence="4 5" id="KW-0687">Ribonucleoprotein</keyword>
<dbReference type="InterPro" id="IPR036919">
    <property type="entry name" value="Ribo_uL30_ferredoxin-like_sf"/>
</dbReference>
<evidence type="ECO:0000313" key="8">
    <source>
        <dbReference type="Proteomes" id="UP000482209"/>
    </source>
</evidence>
<reference evidence="7 8" key="1">
    <citation type="submission" date="2019-08" db="EMBL/GenBank/DDBJ databases">
        <title>In-depth cultivation of the pig gut microbiome towards novel bacterial diversity and tailored functional studies.</title>
        <authorList>
            <person name="Wylensek D."/>
            <person name="Hitch T.C.A."/>
            <person name="Clavel T."/>
        </authorList>
    </citation>
    <scope>NUCLEOTIDE SEQUENCE [LARGE SCALE GENOMIC DNA]</scope>
    <source>
        <strain evidence="7 8">WCA-693-APC-MOT-I</strain>
    </source>
</reference>
<dbReference type="InterPro" id="IPR005996">
    <property type="entry name" value="Ribosomal_uL30_bac-type"/>
</dbReference>
<comment type="subunit">
    <text evidence="2 5">Part of the 50S ribosomal subunit.</text>
</comment>
<dbReference type="NCBIfam" id="TIGR01308">
    <property type="entry name" value="rpmD_bact"/>
    <property type="match status" value="1"/>
</dbReference>
<dbReference type="AlphaFoldDB" id="A0A6L5XZE4"/>
<dbReference type="Gene3D" id="3.30.1390.20">
    <property type="entry name" value="Ribosomal protein L30, ferredoxin-like fold domain"/>
    <property type="match status" value="1"/>
</dbReference>
<dbReference type="InterPro" id="IPR016082">
    <property type="entry name" value="Ribosomal_uL30_ferredoxin-like"/>
</dbReference>
<dbReference type="PANTHER" id="PTHR15892:SF2">
    <property type="entry name" value="LARGE RIBOSOMAL SUBUNIT PROTEIN UL30M"/>
    <property type="match status" value="1"/>
</dbReference>
<dbReference type="Pfam" id="PF00327">
    <property type="entry name" value="Ribosomal_L30"/>
    <property type="match status" value="1"/>
</dbReference>
<dbReference type="SUPFAM" id="SSF55129">
    <property type="entry name" value="Ribosomal protein L30p/L7e"/>
    <property type="match status" value="1"/>
</dbReference>
<sequence length="60" mass="6720">MAGKLKITLVKSTIGAIPKHRKTVEALGLKKLNKTVEMPDNDAVRGMVWQVRHLVKVEEI</sequence>
<dbReference type="PIRSF" id="PIRSF002211">
    <property type="entry name" value="Ribosomal_L30_bac-type"/>
    <property type="match status" value="1"/>
</dbReference>
<keyword evidence="8" id="KW-1185">Reference proteome</keyword>
<organism evidence="7 8">
    <name type="scientific">Velocimicrobium porci</name>
    <dbReference type="NCBI Taxonomy" id="2606634"/>
    <lineage>
        <taxon>Bacteria</taxon>
        <taxon>Bacillati</taxon>
        <taxon>Bacillota</taxon>
        <taxon>Clostridia</taxon>
        <taxon>Lachnospirales</taxon>
        <taxon>Lachnospiraceae</taxon>
        <taxon>Velocimicrobium</taxon>
    </lineage>
</organism>
<name>A0A6L5XZE4_9FIRM</name>
<feature type="domain" description="Large ribosomal subunit protein uL30-like ferredoxin-like fold" evidence="6">
    <location>
        <begin position="5"/>
        <end position="55"/>
    </location>
</feature>
<dbReference type="Proteomes" id="UP000482209">
    <property type="component" value="Unassembled WGS sequence"/>
</dbReference>
<dbReference type="GO" id="GO:0003735">
    <property type="term" value="F:structural constituent of ribosome"/>
    <property type="evidence" value="ECO:0007669"/>
    <property type="project" value="InterPro"/>
</dbReference>
<evidence type="ECO:0000256" key="3">
    <source>
        <dbReference type="ARBA" id="ARBA00022980"/>
    </source>
</evidence>
<gene>
    <name evidence="5 7" type="primary">rpmD</name>
    <name evidence="7" type="ORF">FYJ58_09390</name>
</gene>
<dbReference type="FunFam" id="3.30.1390.20:FF:000001">
    <property type="entry name" value="50S ribosomal protein L30"/>
    <property type="match status" value="1"/>
</dbReference>
<evidence type="ECO:0000313" key="7">
    <source>
        <dbReference type="EMBL" id="MSS64084.1"/>
    </source>
</evidence>
<comment type="similarity">
    <text evidence="1 5">Belongs to the universal ribosomal protein uL30 family.</text>
</comment>
<evidence type="ECO:0000259" key="6">
    <source>
        <dbReference type="Pfam" id="PF00327"/>
    </source>
</evidence>
<protein>
    <recommendedName>
        <fullName evidence="5">Large ribosomal subunit protein uL30</fullName>
    </recommendedName>
</protein>
<comment type="caution">
    <text evidence="7">The sequence shown here is derived from an EMBL/GenBank/DDBJ whole genome shotgun (WGS) entry which is preliminary data.</text>
</comment>
<dbReference type="GO" id="GO:0022625">
    <property type="term" value="C:cytosolic large ribosomal subunit"/>
    <property type="evidence" value="ECO:0007669"/>
    <property type="project" value="TreeGrafter"/>
</dbReference>
<dbReference type="CDD" id="cd01658">
    <property type="entry name" value="Ribosomal_L30"/>
    <property type="match status" value="1"/>
</dbReference>
<dbReference type="EMBL" id="VUMT01000013">
    <property type="protein sequence ID" value="MSS64084.1"/>
    <property type="molecule type" value="Genomic_DNA"/>
</dbReference>
<evidence type="ECO:0000256" key="1">
    <source>
        <dbReference type="ARBA" id="ARBA00007594"/>
    </source>
</evidence>
<keyword evidence="3 5" id="KW-0689">Ribosomal protein</keyword>
<dbReference type="HAMAP" id="MF_01371_B">
    <property type="entry name" value="Ribosomal_uL30_B"/>
    <property type="match status" value="1"/>
</dbReference>
<accession>A0A6L5XZE4</accession>
<proteinExistence type="inferred from homology"/>
<dbReference type="GO" id="GO:0006412">
    <property type="term" value="P:translation"/>
    <property type="evidence" value="ECO:0007669"/>
    <property type="project" value="UniProtKB-UniRule"/>
</dbReference>